<evidence type="ECO:0000313" key="3">
    <source>
        <dbReference type="Proteomes" id="UP000499080"/>
    </source>
</evidence>
<evidence type="ECO:0000313" key="2">
    <source>
        <dbReference type="EMBL" id="GBM75126.1"/>
    </source>
</evidence>
<keyword evidence="3" id="KW-1185">Reference proteome</keyword>
<accession>A0A4Y2IDM2</accession>
<name>A0A4Y2IDM2_ARAVE</name>
<evidence type="ECO:0000256" key="1">
    <source>
        <dbReference type="SAM" id="MobiDB-lite"/>
    </source>
</evidence>
<dbReference type="EMBL" id="BGPR01002537">
    <property type="protein sequence ID" value="GBM75126.1"/>
    <property type="molecule type" value="Genomic_DNA"/>
</dbReference>
<protein>
    <submittedName>
        <fullName evidence="2">Uncharacterized protein</fullName>
    </submittedName>
</protein>
<gene>
    <name evidence="2" type="ORF">AVEN_88368_1</name>
</gene>
<organism evidence="2 3">
    <name type="scientific">Araneus ventricosus</name>
    <name type="common">Orbweaver spider</name>
    <name type="synonym">Epeira ventricosa</name>
    <dbReference type="NCBI Taxonomy" id="182803"/>
    <lineage>
        <taxon>Eukaryota</taxon>
        <taxon>Metazoa</taxon>
        <taxon>Ecdysozoa</taxon>
        <taxon>Arthropoda</taxon>
        <taxon>Chelicerata</taxon>
        <taxon>Arachnida</taxon>
        <taxon>Araneae</taxon>
        <taxon>Araneomorphae</taxon>
        <taxon>Entelegynae</taxon>
        <taxon>Araneoidea</taxon>
        <taxon>Araneidae</taxon>
        <taxon>Araneus</taxon>
    </lineage>
</organism>
<feature type="compositionally biased region" description="Basic and acidic residues" evidence="1">
    <location>
        <begin position="65"/>
        <end position="75"/>
    </location>
</feature>
<dbReference type="Proteomes" id="UP000499080">
    <property type="component" value="Unassembled WGS sequence"/>
</dbReference>
<reference evidence="2 3" key="1">
    <citation type="journal article" date="2019" name="Sci. Rep.">
        <title>Orb-weaving spider Araneus ventricosus genome elucidates the spidroin gene catalogue.</title>
        <authorList>
            <person name="Kono N."/>
            <person name="Nakamura H."/>
            <person name="Ohtoshi R."/>
            <person name="Moran D.A.P."/>
            <person name="Shinohara A."/>
            <person name="Yoshida Y."/>
            <person name="Fujiwara M."/>
            <person name="Mori M."/>
            <person name="Tomita M."/>
            <person name="Arakawa K."/>
        </authorList>
    </citation>
    <scope>NUCLEOTIDE SEQUENCE [LARGE SCALE GENOMIC DNA]</scope>
</reference>
<sequence>MRHRKSCDVGGKVHKPAIVLLTVSKENSWTLCICNAVKLRLTEPRLSEMPLKSQILKTRTGQNRNSREGTRELDYGQREVTTPQWRLVLNHHGVL</sequence>
<dbReference type="AlphaFoldDB" id="A0A4Y2IDM2"/>
<proteinExistence type="predicted"/>
<comment type="caution">
    <text evidence="2">The sequence shown here is derived from an EMBL/GenBank/DDBJ whole genome shotgun (WGS) entry which is preliminary data.</text>
</comment>
<feature type="region of interest" description="Disordered" evidence="1">
    <location>
        <begin position="56"/>
        <end position="75"/>
    </location>
</feature>